<keyword evidence="5" id="KW-1185">Reference proteome</keyword>
<evidence type="ECO:0000256" key="1">
    <source>
        <dbReference type="SAM" id="MobiDB-lite"/>
    </source>
</evidence>
<name>A0AAU9WVS0_9CNID</name>
<protein>
    <submittedName>
        <fullName evidence="2">Uncharacterized protein</fullName>
    </submittedName>
</protein>
<feature type="compositionally biased region" description="Basic residues" evidence="1">
    <location>
        <begin position="8"/>
        <end position="17"/>
    </location>
</feature>
<feature type="compositionally biased region" description="Low complexity" evidence="1">
    <location>
        <begin position="42"/>
        <end position="63"/>
    </location>
</feature>
<comment type="caution">
    <text evidence="2">The sequence shown here is derived from an EMBL/GenBank/DDBJ whole genome shotgun (WGS) entry which is preliminary data.</text>
</comment>
<evidence type="ECO:0000313" key="3">
    <source>
        <dbReference type="EMBL" id="CAH3152733.1"/>
    </source>
</evidence>
<evidence type="ECO:0000313" key="2">
    <source>
        <dbReference type="EMBL" id="CAH3126865.1"/>
    </source>
</evidence>
<proteinExistence type="predicted"/>
<organism evidence="2 5">
    <name type="scientific">Pocillopora meandrina</name>
    <dbReference type="NCBI Taxonomy" id="46732"/>
    <lineage>
        <taxon>Eukaryota</taxon>
        <taxon>Metazoa</taxon>
        <taxon>Cnidaria</taxon>
        <taxon>Anthozoa</taxon>
        <taxon>Hexacorallia</taxon>
        <taxon>Scleractinia</taxon>
        <taxon>Astrocoeniina</taxon>
        <taxon>Pocilloporidae</taxon>
        <taxon>Pocillopora</taxon>
    </lineage>
</organism>
<evidence type="ECO:0000313" key="5">
    <source>
        <dbReference type="Proteomes" id="UP001159428"/>
    </source>
</evidence>
<dbReference type="AlphaFoldDB" id="A0AAU9WVS0"/>
<dbReference type="Proteomes" id="UP001159428">
    <property type="component" value="Unassembled WGS sequence"/>
</dbReference>
<feature type="region of interest" description="Disordered" evidence="1">
    <location>
        <begin position="1"/>
        <end position="82"/>
    </location>
</feature>
<evidence type="ECO:0000313" key="4">
    <source>
        <dbReference type="EMBL" id="CAH3152917.1"/>
    </source>
</evidence>
<sequence>MPGGKKNTVYRRKRKGKPFTGVQRYARKAKKMPRADREVTNSASSSSCDEALSDAESASISASRLKMRPEDSPDSSSKISDVNDFQGEGYRLVDLKKLYATLSEAHVCEEGEKT</sequence>
<accession>A0AAU9WVS0</accession>
<dbReference type="EMBL" id="CALNXJ010000051">
    <property type="protein sequence ID" value="CAH3152733.1"/>
    <property type="molecule type" value="Genomic_DNA"/>
</dbReference>
<dbReference type="EMBL" id="CALNXJ010000052">
    <property type="protein sequence ID" value="CAH3152917.1"/>
    <property type="molecule type" value="Genomic_DNA"/>
</dbReference>
<dbReference type="EMBL" id="CALNXJ010000022">
    <property type="protein sequence ID" value="CAH3126865.1"/>
    <property type="molecule type" value="Genomic_DNA"/>
</dbReference>
<gene>
    <name evidence="2" type="ORF">PMEA_00012770</name>
    <name evidence="3" type="ORF">PMEA_00026814</name>
    <name evidence="4" type="ORF">PMEA_00026862</name>
</gene>
<reference evidence="2 5" key="1">
    <citation type="submission" date="2022-05" db="EMBL/GenBank/DDBJ databases">
        <authorList>
            <consortium name="Genoscope - CEA"/>
            <person name="William W."/>
        </authorList>
    </citation>
    <scope>NUCLEOTIDE SEQUENCE [LARGE SCALE GENOMIC DNA]</scope>
</reference>